<dbReference type="AlphaFoldDB" id="A0A4Q0ZCD4"/>
<dbReference type="EMBL" id="PDJZ01000007">
    <property type="protein sequence ID" value="RXJ83954.1"/>
    <property type="molecule type" value="Genomic_DNA"/>
</dbReference>
<dbReference type="Gene3D" id="2.60.200.20">
    <property type="match status" value="1"/>
</dbReference>
<accession>A0A4Q0ZCD4</accession>
<dbReference type="SMART" id="SM00240">
    <property type="entry name" value="FHA"/>
    <property type="match status" value="1"/>
</dbReference>
<dbReference type="InterPro" id="IPR000253">
    <property type="entry name" value="FHA_dom"/>
</dbReference>
<dbReference type="CDD" id="cd00060">
    <property type="entry name" value="FHA"/>
    <property type="match status" value="1"/>
</dbReference>
<gene>
    <name evidence="2" type="ORF">CRU90_07730</name>
</gene>
<reference evidence="2 3" key="1">
    <citation type="submission" date="2017-10" db="EMBL/GenBank/DDBJ databases">
        <title>Genomics of the genus Arcobacter.</title>
        <authorList>
            <person name="Perez-Cataluna A."/>
            <person name="Figueras M.J."/>
        </authorList>
    </citation>
    <scope>NUCLEOTIDE SEQUENCE [LARGE SCALE GENOMIC DNA]</scope>
    <source>
        <strain evidence="2 3">F26</strain>
    </source>
</reference>
<organism evidence="2 3">
    <name type="scientific">Arcobacter cloacae</name>
    <dbReference type="NCBI Taxonomy" id="1054034"/>
    <lineage>
        <taxon>Bacteria</taxon>
        <taxon>Pseudomonadati</taxon>
        <taxon>Campylobacterota</taxon>
        <taxon>Epsilonproteobacteria</taxon>
        <taxon>Campylobacterales</taxon>
        <taxon>Arcobacteraceae</taxon>
        <taxon>Arcobacter</taxon>
    </lineage>
</organism>
<dbReference type="RefSeq" id="WP_128986710.1">
    <property type="nucleotide sequence ID" value="NZ_PDJZ01000007.1"/>
</dbReference>
<dbReference type="OrthoDB" id="5366177at2"/>
<dbReference type="PROSITE" id="PS50006">
    <property type="entry name" value="FHA_DOMAIN"/>
    <property type="match status" value="1"/>
</dbReference>
<evidence type="ECO:0000313" key="2">
    <source>
        <dbReference type="EMBL" id="RXJ83954.1"/>
    </source>
</evidence>
<feature type="domain" description="FHA" evidence="1">
    <location>
        <begin position="42"/>
        <end position="117"/>
    </location>
</feature>
<dbReference type="InterPro" id="IPR008984">
    <property type="entry name" value="SMAD_FHA_dom_sf"/>
</dbReference>
<name>A0A4Q0ZCD4_9BACT</name>
<dbReference type="SUPFAM" id="SSF49879">
    <property type="entry name" value="SMAD/FHA domain"/>
    <property type="match status" value="1"/>
</dbReference>
<dbReference type="Pfam" id="PF00498">
    <property type="entry name" value="FHA"/>
    <property type="match status" value="1"/>
</dbReference>
<evidence type="ECO:0000313" key="3">
    <source>
        <dbReference type="Proteomes" id="UP000290870"/>
    </source>
</evidence>
<sequence length="152" mass="17579">MNELKKELISSFVPEVVLLPITKEAKVSLMDKKMIVINSFPYKIGRESRISESDRGVFVKLRIFSSSINPNNDIYLVNSTQSLEISKEHFQIEKKDNKYYIKDRNSTLGTKLNDKEIGKQKINENFLLNDGDIIKIGSNNSEFQFQFLILKD</sequence>
<evidence type="ECO:0000259" key="1">
    <source>
        <dbReference type="PROSITE" id="PS50006"/>
    </source>
</evidence>
<proteinExistence type="predicted"/>
<protein>
    <recommendedName>
        <fullName evidence="1">FHA domain-containing protein</fullName>
    </recommendedName>
</protein>
<comment type="caution">
    <text evidence="2">The sequence shown here is derived from an EMBL/GenBank/DDBJ whole genome shotgun (WGS) entry which is preliminary data.</text>
</comment>
<dbReference type="Proteomes" id="UP000290870">
    <property type="component" value="Unassembled WGS sequence"/>
</dbReference>